<reference evidence="6" key="1">
    <citation type="submission" date="2017-01" db="EMBL/GenBank/DDBJ databases">
        <title>Genome Analysis of Deinococcus marmoris KOPRI26562.</title>
        <authorList>
            <person name="Kim J.H."/>
            <person name="Oh H.-M."/>
        </authorList>
    </citation>
    <scope>NUCLEOTIDE SEQUENCE [LARGE SCALE GENOMIC DNA]</scope>
    <source>
        <strain evidence="6">PAMC 26633</strain>
    </source>
</reference>
<proteinExistence type="predicted"/>
<gene>
    <name evidence="5" type="ORF">BSU04_17375</name>
</gene>
<dbReference type="PANTHER" id="PTHR44688:SF16">
    <property type="entry name" value="DNA-BINDING TRANSCRIPTIONAL ACTIVATOR DEVR_DOSR"/>
    <property type="match status" value="1"/>
</dbReference>
<dbReference type="Pfam" id="PF00196">
    <property type="entry name" value="GerE"/>
    <property type="match status" value="1"/>
</dbReference>
<evidence type="ECO:0000256" key="1">
    <source>
        <dbReference type="ARBA" id="ARBA00023015"/>
    </source>
</evidence>
<dbReference type="EMBL" id="MTHB01000109">
    <property type="protein sequence ID" value="OXC77305.1"/>
    <property type="molecule type" value="Genomic_DNA"/>
</dbReference>
<dbReference type="PRINTS" id="PR00038">
    <property type="entry name" value="HTHLUXR"/>
</dbReference>
<evidence type="ECO:0000313" key="5">
    <source>
        <dbReference type="EMBL" id="OXC77305.1"/>
    </source>
</evidence>
<dbReference type="InterPro" id="IPR036388">
    <property type="entry name" value="WH-like_DNA-bd_sf"/>
</dbReference>
<dbReference type="RefSeq" id="WP_179258343.1">
    <property type="nucleotide sequence ID" value="NZ_MTHB01000109.1"/>
</dbReference>
<dbReference type="Proteomes" id="UP000214720">
    <property type="component" value="Unassembled WGS sequence"/>
</dbReference>
<keyword evidence="2 5" id="KW-0238">DNA-binding</keyword>
<keyword evidence="3" id="KW-0804">Transcription</keyword>
<keyword evidence="1" id="KW-0805">Transcription regulation</keyword>
<evidence type="ECO:0000256" key="3">
    <source>
        <dbReference type="ARBA" id="ARBA00023163"/>
    </source>
</evidence>
<organism evidence="5 6">
    <name type="scientific">Caballeronia sordidicola</name>
    <name type="common">Burkholderia sordidicola</name>
    <dbReference type="NCBI Taxonomy" id="196367"/>
    <lineage>
        <taxon>Bacteria</taxon>
        <taxon>Pseudomonadati</taxon>
        <taxon>Pseudomonadota</taxon>
        <taxon>Betaproteobacteria</taxon>
        <taxon>Burkholderiales</taxon>
        <taxon>Burkholderiaceae</taxon>
        <taxon>Caballeronia</taxon>
    </lineage>
</organism>
<dbReference type="SMART" id="SM00421">
    <property type="entry name" value="HTH_LUXR"/>
    <property type="match status" value="1"/>
</dbReference>
<name>A0A226X1J2_CABSO</name>
<evidence type="ECO:0000313" key="6">
    <source>
        <dbReference type="Proteomes" id="UP000214720"/>
    </source>
</evidence>
<evidence type="ECO:0000259" key="4">
    <source>
        <dbReference type="PROSITE" id="PS50043"/>
    </source>
</evidence>
<feature type="domain" description="HTH luxR-type" evidence="4">
    <location>
        <begin position="186"/>
        <end position="251"/>
    </location>
</feature>
<dbReference type="AlphaFoldDB" id="A0A226X1J2"/>
<dbReference type="InterPro" id="IPR016032">
    <property type="entry name" value="Sig_transdc_resp-reg_C-effctor"/>
</dbReference>
<dbReference type="InterPro" id="IPR000792">
    <property type="entry name" value="Tscrpt_reg_LuxR_C"/>
</dbReference>
<dbReference type="GO" id="GO:0006355">
    <property type="term" value="P:regulation of DNA-templated transcription"/>
    <property type="evidence" value="ECO:0007669"/>
    <property type="project" value="InterPro"/>
</dbReference>
<dbReference type="CDD" id="cd06170">
    <property type="entry name" value="LuxR_C_like"/>
    <property type="match status" value="1"/>
</dbReference>
<evidence type="ECO:0000256" key="2">
    <source>
        <dbReference type="ARBA" id="ARBA00023125"/>
    </source>
</evidence>
<dbReference type="PANTHER" id="PTHR44688">
    <property type="entry name" value="DNA-BINDING TRANSCRIPTIONAL ACTIVATOR DEVR_DOSR"/>
    <property type="match status" value="1"/>
</dbReference>
<dbReference type="SUPFAM" id="SSF46894">
    <property type="entry name" value="C-terminal effector domain of the bipartite response regulators"/>
    <property type="match status" value="1"/>
</dbReference>
<comment type="caution">
    <text evidence="5">The sequence shown here is derived from an EMBL/GenBank/DDBJ whole genome shotgun (WGS) entry which is preliminary data.</text>
</comment>
<sequence>MQAQTAILARVIGAIGNPDFAAVTARSVLDWLGFELAAVVVHRRDDNPGVMFDNFDAAHSTQGIRNYVVVTHHLNPVLQSFTHSGAFRARDYAIGAQGIGENVRPYLIRSEDEELGYRTVGWPARMEEIGLYFGAYGGVVELSFYRERGTRRLSAAKLHDLAALGAPMAAAFGRQSELSGPSAHAATALMALLSRREAEIAGMLLIGCSSEAIALRLGISRYTVKDHRKQIFRKLGVGSLAELFALNRQLG</sequence>
<protein>
    <submittedName>
        <fullName evidence="5">DNA-binding HTH domain-containing protein</fullName>
    </submittedName>
</protein>
<dbReference type="Gene3D" id="1.10.10.10">
    <property type="entry name" value="Winged helix-like DNA-binding domain superfamily/Winged helix DNA-binding domain"/>
    <property type="match status" value="1"/>
</dbReference>
<dbReference type="PROSITE" id="PS50043">
    <property type="entry name" value="HTH_LUXR_2"/>
    <property type="match status" value="1"/>
</dbReference>
<accession>A0A226X1J2</accession>
<dbReference type="GO" id="GO:0003677">
    <property type="term" value="F:DNA binding"/>
    <property type="evidence" value="ECO:0007669"/>
    <property type="project" value="UniProtKB-KW"/>
</dbReference>